<evidence type="ECO:0000313" key="2">
    <source>
        <dbReference type="EMBL" id="ATB47335.1"/>
    </source>
</evidence>
<feature type="region of interest" description="Disordered" evidence="1">
    <location>
        <begin position="553"/>
        <end position="578"/>
    </location>
</feature>
<feature type="compositionally biased region" description="Low complexity" evidence="1">
    <location>
        <begin position="61"/>
        <end position="71"/>
    </location>
</feature>
<protein>
    <recommendedName>
        <fullName evidence="4">DUF4912 domain-containing protein</fullName>
    </recommendedName>
</protein>
<dbReference type="AlphaFoldDB" id="A0A250JU27"/>
<feature type="compositionally biased region" description="Pro residues" evidence="1">
    <location>
        <begin position="164"/>
        <end position="177"/>
    </location>
</feature>
<organism evidence="2 3">
    <name type="scientific">Corallococcus macrosporus DSM 14697</name>
    <dbReference type="NCBI Taxonomy" id="1189310"/>
    <lineage>
        <taxon>Bacteria</taxon>
        <taxon>Pseudomonadati</taxon>
        <taxon>Myxococcota</taxon>
        <taxon>Myxococcia</taxon>
        <taxon>Myxococcales</taxon>
        <taxon>Cystobacterineae</taxon>
        <taxon>Myxococcaceae</taxon>
        <taxon>Corallococcus</taxon>
    </lineage>
</organism>
<feature type="region of interest" description="Disordered" evidence="1">
    <location>
        <begin position="590"/>
        <end position="784"/>
    </location>
</feature>
<keyword evidence="3" id="KW-1185">Reference proteome</keyword>
<dbReference type="RefSeq" id="WP_095958566.1">
    <property type="nucleotide sequence ID" value="NZ_CP022203.1"/>
</dbReference>
<gene>
    <name evidence="2" type="ORF">MYMAC_002943</name>
</gene>
<dbReference type="KEGG" id="mmas:MYMAC_002943"/>
<feature type="compositionally biased region" description="Low complexity" evidence="1">
    <location>
        <begin position="86"/>
        <end position="104"/>
    </location>
</feature>
<accession>A0A250JU27</accession>
<evidence type="ECO:0000256" key="1">
    <source>
        <dbReference type="SAM" id="MobiDB-lite"/>
    </source>
</evidence>
<feature type="compositionally biased region" description="Basic and acidic residues" evidence="1">
    <location>
        <begin position="644"/>
        <end position="653"/>
    </location>
</feature>
<reference evidence="2 3" key="1">
    <citation type="submission" date="2017-06" db="EMBL/GenBank/DDBJ databases">
        <title>Sequencing and comparative analysis of myxobacterial genomes.</title>
        <authorList>
            <person name="Rupp O."/>
            <person name="Goesmann A."/>
            <person name="Sogaard-Andersen L."/>
        </authorList>
    </citation>
    <scope>NUCLEOTIDE SEQUENCE [LARGE SCALE GENOMIC DNA]</scope>
    <source>
        <strain evidence="2 3">DSM 14697</strain>
    </source>
</reference>
<feature type="compositionally biased region" description="Low complexity" evidence="1">
    <location>
        <begin position="692"/>
        <end position="705"/>
    </location>
</feature>
<feature type="compositionally biased region" description="Basic and acidic residues" evidence="1">
    <location>
        <begin position="590"/>
        <end position="607"/>
    </location>
</feature>
<feature type="compositionally biased region" description="Basic and acidic residues" evidence="1">
    <location>
        <begin position="567"/>
        <end position="578"/>
    </location>
</feature>
<dbReference type="OrthoDB" id="5522892at2"/>
<dbReference type="EMBL" id="CP022203">
    <property type="protein sequence ID" value="ATB47335.1"/>
    <property type="molecule type" value="Genomic_DNA"/>
</dbReference>
<sequence length="784" mass="82738">MEDLKSVTVSYLRELARKHLGSGYSRMKKEELLAALATHVPALAKLARLAGIPVPRKRSAAKPAAPAARPAASKKARAERPEPVKAPKVAKPAASKPKAGAAPGRGQVSAPKRVAAKRASEKPGSKPTTRPAQVVTFPPRPRVERAREPVTPVVSSLSKHVTPPVAPEPEPGPPPSPVSRSAPVQHAAEPVVEGFFVARVAGEAEARSHHLVETVAAPPAPPVDDEGLGELPEGYHDDAMLLLPRDPHTLFVSWDFSLGARLRAQAGLESPRPVLRVFDGEQVDRELAFGVDARGFYIHGLGPGRTYRVEAHYVGRDGRSRRIGASSNRATLPPSGVSTDLTVRFLRVPPAEAAPPVAAEEASPEEGREYVTWRRVELPGSGGVLDVPEVHRERAAKAEAEAHLEGPARAPGASDKRYVEASARAPGASDQRYVETVGRAAGASEQRYVAEAARGEHGAGTAFVPRYLETLSRAPGASDLRYSEGERTARTLLDAKGLPAASDVRSATGGTSPYRYLDVKGLPGASDLRYAEGGTARPVGSGVSPHRYLDVKGAPGASDLRYAEGPGARDESARPRYLDVRSLPGASDLRYLETSDRAPGASERRYLEAPPRAQGASEHRSLESPPGASDLRHLEAPARATGASEHRALESPPRRQGAADVGPVESSASAQRASVATPSPAEADVSHRYFEAPTTGRSSTASTSAVEQHRHATAGEVPSAPEPEENHRYFELPRTSSSQHGGARPPGGSGAAPQRPSLEAREGPSPQAPGEPLPRKPPSSDGRS</sequence>
<evidence type="ECO:0000313" key="3">
    <source>
        <dbReference type="Proteomes" id="UP000217343"/>
    </source>
</evidence>
<dbReference type="Proteomes" id="UP000217343">
    <property type="component" value="Chromosome"/>
</dbReference>
<proteinExistence type="predicted"/>
<dbReference type="InterPro" id="IPR032585">
    <property type="entry name" value="DUF4912"/>
</dbReference>
<feature type="compositionally biased region" description="Pro residues" evidence="1">
    <location>
        <begin position="766"/>
        <end position="777"/>
    </location>
</feature>
<feature type="compositionally biased region" description="Basic and acidic residues" evidence="1">
    <location>
        <begin position="76"/>
        <end position="85"/>
    </location>
</feature>
<feature type="compositionally biased region" description="Polar residues" evidence="1">
    <location>
        <begin position="666"/>
        <end position="677"/>
    </location>
</feature>
<dbReference type="Pfam" id="PF16258">
    <property type="entry name" value="DUF4912"/>
    <property type="match status" value="1"/>
</dbReference>
<evidence type="ECO:0008006" key="4">
    <source>
        <dbReference type="Google" id="ProtNLM"/>
    </source>
</evidence>
<feature type="region of interest" description="Disordered" evidence="1">
    <location>
        <begin position="54"/>
        <end position="185"/>
    </location>
</feature>
<name>A0A250JU27_9BACT</name>